<evidence type="ECO:0008006" key="3">
    <source>
        <dbReference type="Google" id="ProtNLM"/>
    </source>
</evidence>
<dbReference type="EMBL" id="ASPP01010333">
    <property type="protein sequence ID" value="ETO22956.1"/>
    <property type="molecule type" value="Genomic_DNA"/>
</dbReference>
<dbReference type="InterPro" id="IPR006652">
    <property type="entry name" value="Kelch_1"/>
</dbReference>
<evidence type="ECO:0000313" key="1">
    <source>
        <dbReference type="EMBL" id="ETO22956.1"/>
    </source>
</evidence>
<protein>
    <recommendedName>
        <fullName evidence="3">Kelch motif family protein</fullName>
    </recommendedName>
</protein>
<comment type="caution">
    <text evidence="1">The sequence shown here is derived from an EMBL/GenBank/DDBJ whole genome shotgun (WGS) entry which is preliminary data.</text>
</comment>
<dbReference type="Proteomes" id="UP000023152">
    <property type="component" value="Unassembled WGS sequence"/>
</dbReference>
<proteinExistence type="predicted"/>
<accession>X6NAC3</accession>
<dbReference type="InterPro" id="IPR011043">
    <property type="entry name" value="Gal_Oxase/kelch_b-propeller"/>
</dbReference>
<gene>
    <name evidence="1" type="ORF">RFI_14230</name>
</gene>
<dbReference type="OrthoDB" id="432528at2759"/>
<name>X6NAC3_RETFI</name>
<keyword evidence="2" id="KW-1185">Reference proteome</keyword>
<organism evidence="1 2">
    <name type="scientific">Reticulomyxa filosa</name>
    <dbReference type="NCBI Taxonomy" id="46433"/>
    <lineage>
        <taxon>Eukaryota</taxon>
        <taxon>Sar</taxon>
        <taxon>Rhizaria</taxon>
        <taxon>Retaria</taxon>
        <taxon>Foraminifera</taxon>
        <taxon>Monothalamids</taxon>
        <taxon>Reticulomyxidae</taxon>
        <taxon>Reticulomyxa</taxon>
    </lineage>
</organism>
<dbReference type="InterPro" id="IPR015915">
    <property type="entry name" value="Kelch-typ_b-propeller"/>
</dbReference>
<evidence type="ECO:0000313" key="2">
    <source>
        <dbReference type="Proteomes" id="UP000023152"/>
    </source>
</evidence>
<reference evidence="1 2" key="1">
    <citation type="journal article" date="2013" name="Curr. Biol.">
        <title>The Genome of the Foraminiferan Reticulomyxa filosa.</title>
        <authorList>
            <person name="Glockner G."/>
            <person name="Hulsmann N."/>
            <person name="Schleicher M."/>
            <person name="Noegel A.A."/>
            <person name="Eichinger L."/>
            <person name="Gallinger C."/>
            <person name="Pawlowski J."/>
            <person name="Sierra R."/>
            <person name="Euteneuer U."/>
            <person name="Pillet L."/>
            <person name="Moustafa A."/>
            <person name="Platzer M."/>
            <person name="Groth M."/>
            <person name="Szafranski K."/>
            <person name="Schliwa M."/>
        </authorList>
    </citation>
    <scope>NUCLEOTIDE SEQUENCE [LARGE SCALE GENOMIC DNA]</scope>
</reference>
<sequence>MDIIDSIKMDLSVATLKGDKSQTKTVACDYLAPLPGAVSHMQSVSHKNEIIICGMPVCYSYHVLKNQYKRICSYPRDTILSGYCVIKWIKSADNISLLAFGKKLKNPLVMNYISVWDEGEEHNKKIRQAIHFNEWVPLIYKSNPIYTKKHDGEVRGVIGGSKNNLLFLVCSPNRIAVLNLDTLEFDKRGVLPVGNADISDYCLVTKHDFGSKEITHIFEMVFFGKNIGLLIEYNEIQNNFQFRELWICSTIRALHFYSYVHVNGAILFFGGFDGTDCSKSVHKYSIQKNQWTKFEHTLPCGSSICDVALTEDKAYVHVIGTASVRWGSHVEHIRIKVDDWMKEDTEMERQWKVEEEEKRKLEEIQTEIKQMGNKIDIRALTVDLISC</sequence>
<dbReference type="AlphaFoldDB" id="X6NAC3"/>
<dbReference type="SUPFAM" id="SSF50965">
    <property type="entry name" value="Galactose oxidase, central domain"/>
    <property type="match status" value="1"/>
</dbReference>
<dbReference type="Pfam" id="PF01344">
    <property type="entry name" value="Kelch_1"/>
    <property type="match status" value="1"/>
</dbReference>
<dbReference type="Gene3D" id="2.120.10.80">
    <property type="entry name" value="Kelch-type beta propeller"/>
    <property type="match status" value="1"/>
</dbReference>